<dbReference type="AlphaFoldDB" id="U4TLF5"/>
<dbReference type="EMBL" id="KI271585">
    <property type="protein sequence ID" value="ERL65696.1"/>
    <property type="molecule type" value="Genomic_DNA"/>
</dbReference>
<reference evidence="3" key="1">
    <citation type="journal article" date="2013" name="Genome Announc.">
        <title>Whole-Genome Sequencing of Lactobacillus shenzhenensis Strain LY-73T.</title>
        <authorList>
            <person name="Lin Z."/>
            <person name="Liu Z."/>
            <person name="Yang R."/>
            <person name="Zou Y."/>
            <person name="Wan D."/>
            <person name="Chen J."/>
            <person name="Guo M."/>
            <person name="Zhao J."/>
            <person name="Fang C."/>
            <person name="Yang R."/>
            <person name="Liu F."/>
        </authorList>
    </citation>
    <scope>NUCLEOTIDE SEQUENCE [LARGE SCALE GENOMIC DNA]</scope>
    <source>
        <strain evidence="3">LY-73</strain>
    </source>
</reference>
<dbReference type="RefSeq" id="WP_022529048.1">
    <property type="nucleotide sequence ID" value="NZ_KI271585.1"/>
</dbReference>
<dbReference type="STRING" id="1231336.L248_2382"/>
<accession>U4TLF5</accession>
<dbReference type="HOGENOM" id="CLU_035701_0_0_9"/>
<organism evidence="2 3">
    <name type="scientific">Schleiferilactobacillus shenzhenensis LY-73</name>
    <dbReference type="NCBI Taxonomy" id="1231336"/>
    <lineage>
        <taxon>Bacteria</taxon>
        <taxon>Bacillati</taxon>
        <taxon>Bacillota</taxon>
        <taxon>Bacilli</taxon>
        <taxon>Lactobacillales</taxon>
        <taxon>Lactobacillaceae</taxon>
        <taxon>Schleiferilactobacillus</taxon>
    </lineage>
</organism>
<feature type="transmembrane region" description="Helical" evidence="1">
    <location>
        <begin position="428"/>
        <end position="451"/>
    </location>
</feature>
<feature type="transmembrane region" description="Helical" evidence="1">
    <location>
        <begin position="94"/>
        <end position="117"/>
    </location>
</feature>
<evidence type="ECO:0000313" key="2">
    <source>
        <dbReference type="EMBL" id="ERL65696.1"/>
    </source>
</evidence>
<feature type="transmembrane region" description="Helical" evidence="1">
    <location>
        <begin position="518"/>
        <end position="542"/>
    </location>
</feature>
<feature type="transmembrane region" description="Helical" evidence="1">
    <location>
        <begin position="381"/>
        <end position="407"/>
    </location>
</feature>
<proteinExistence type="predicted"/>
<gene>
    <name evidence="2" type="ORF">L248_2382</name>
</gene>
<evidence type="ECO:0000256" key="1">
    <source>
        <dbReference type="SAM" id="Phobius"/>
    </source>
</evidence>
<feature type="transmembrane region" description="Helical" evidence="1">
    <location>
        <begin position="495"/>
        <end position="512"/>
    </location>
</feature>
<feature type="transmembrane region" description="Helical" evidence="1">
    <location>
        <begin position="233"/>
        <end position="259"/>
    </location>
</feature>
<dbReference type="OrthoDB" id="1710898at2"/>
<sequence>MTNNSKRTLPLTWFFYRVKITTSTNGFLYFLRHLPLVGAAIPPTVYHLLGVKKFLAVIMAIWRLFWRALLGFGLFLLGFLASDNYFLHIAGIKPATVGLTTSTLLAATAWLTAFAFIRGFVLTDLSVDVPTLKVADQFSLSRQETVQATNLSNLIARSFFQGLLPLAYYAALTSNPWLLVNGVGLFLLPQLWREVLPRLAWQHKHRAWPAAIVFWLIMVAAPLGLALAGRWLLLLTILFSPAVAVVVWVLAGLAFFYWLTFKQEPGLLTKTLMEQKTLGTADEVTQAQKQSAQYLSTGQAMQKKMTLDAPETRRAGRLSGSHYLNALLFARYRRQLRRSLLIRVGIIALIGVAALLAMMLIPGKIRGQANDLTPIYGALFFVMYLASFGRPIVQMLFVNCDAAMLYYPFYRQRRTILSGFFYRFWRTFLLNAGIGLLIFVIFLELLVVMPAAQMTTFYLVLALELLGLVLLFSFHELFVYYLLQPFTADMTVVSPLYKIVYGGMYWVAWSFTQFHLAGYGYAIAIGLIALAYVGIGTIVIYFRAPQTFRVRN</sequence>
<feature type="transmembrane region" description="Helical" evidence="1">
    <location>
        <begin position="166"/>
        <end position="188"/>
    </location>
</feature>
<feature type="transmembrane region" description="Helical" evidence="1">
    <location>
        <begin position="27"/>
        <end position="49"/>
    </location>
</feature>
<dbReference type="eggNOG" id="ENOG502Z8J5">
    <property type="taxonomic scope" value="Bacteria"/>
</dbReference>
<protein>
    <submittedName>
        <fullName evidence="2">Uncharacterized protein</fullName>
    </submittedName>
</protein>
<dbReference type="Proteomes" id="UP000030647">
    <property type="component" value="Unassembled WGS sequence"/>
</dbReference>
<feature type="transmembrane region" description="Helical" evidence="1">
    <location>
        <begin position="208"/>
        <end position="227"/>
    </location>
</feature>
<keyword evidence="1" id="KW-0812">Transmembrane</keyword>
<feature type="transmembrane region" description="Helical" evidence="1">
    <location>
        <begin position="340"/>
        <end position="361"/>
    </location>
</feature>
<feature type="transmembrane region" description="Helical" evidence="1">
    <location>
        <begin position="457"/>
        <end position="483"/>
    </location>
</feature>
<keyword evidence="1" id="KW-0472">Membrane</keyword>
<keyword evidence="1" id="KW-1133">Transmembrane helix</keyword>
<name>U4TLF5_9LACO</name>
<feature type="transmembrane region" description="Helical" evidence="1">
    <location>
        <begin position="55"/>
        <end position="82"/>
    </location>
</feature>
<keyword evidence="3" id="KW-1185">Reference proteome</keyword>
<evidence type="ECO:0000313" key="3">
    <source>
        <dbReference type="Proteomes" id="UP000030647"/>
    </source>
</evidence>